<keyword evidence="5" id="KW-0547">Nucleotide-binding</keyword>
<dbReference type="EMBL" id="JABSXK010000001">
    <property type="protein sequence ID" value="NRV11858.1"/>
    <property type="molecule type" value="Genomic_DNA"/>
</dbReference>
<dbReference type="SMART" id="SM00387">
    <property type="entry name" value="HATPase_c"/>
    <property type="match status" value="1"/>
</dbReference>
<dbReference type="SUPFAM" id="SSF55785">
    <property type="entry name" value="PYP-like sensor domain (PAS domain)"/>
    <property type="match status" value="1"/>
</dbReference>
<evidence type="ECO:0000256" key="6">
    <source>
        <dbReference type="ARBA" id="ARBA00022777"/>
    </source>
</evidence>
<dbReference type="SUPFAM" id="SSF55874">
    <property type="entry name" value="ATPase domain of HSP90 chaperone/DNA topoisomerase II/histidine kinase"/>
    <property type="match status" value="1"/>
</dbReference>
<dbReference type="RefSeq" id="WP_077306741.1">
    <property type="nucleotide sequence ID" value="NZ_CP016090.1"/>
</dbReference>
<dbReference type="PROSITE" id="PS50112">
    <property type="entry name" value="PAS"/>
    <property type="match status" value="1"/>
</dbReference>
<evidence type="ECO:0000313" key="12">
    <source>
        <dbReference type="Proteomes" id="UP000821656"/>
    </source>
</evidence>
<protein>
    <recommendedName>
        <fullName evidence="2">histidine kinase</fullName>
        <ecNumber evidence="2">2.7.13.3</ecNumber>
    </recommendedName>
</protein>
<keyword evidence="3" id="KW-0597">Phosphoprotein</keyword>
<keyword evidence="7" id="KW-0067">ATP-binding</keyword>
<dbReference type="EC" id="2.7.13.3" evidence="2"/>
<evidence type="ECO:0000256" key="8">
    <source>
        <dbReference type="ARBA" id="ARBA00023012"/>
    </source>
</evidence>
<dbReference type="PROSITE" id="PS50109">
    <property type="entry name" value="HIS_KIN"/>
    <property type="match status" value="1"/>
</dbReference>
<dbReference type="Pfam" id="PF02518">
    <property type="entry name" value="HATPase_c"/>
    <property type="match status" value="1"/>
</dbReference>
<dbReference type="Gene3D" id="1.10.287.130">
    <property type="match status" value="1"/>
</dbReference>
<dbReference type="NCBIfam" id="TIGR00229">
    <property type="entry name" value="sensory_box"/>
    <property type="match status" value="1"/>
</dbReference>
<dbReference type="FunFam" id="3.30.565.10:FF:000037">
    <property type="entry name" value="Hybrid sensor histidine kinase/response regulator"/>
    <property type="match status" value="1"/>
</dbReference>
<dbReference type="PANTHER" id="PTHR43711">
    <property type="entry name" value="TWO-COMPONENT HISTIDINE KINASE"/>
    <property type="match status" value="1"/>
</dbReference>
<dbReference type="InterPro" id="IPR050736">
    <property type="entry name" value="Sensor_HK_Regulatory"/>
</dbReference>
<comment type="caution">
    <text evidence="11">The sequence shown here is derived from an EMBL/GenBank/DDBJ whole genome shotgun (WGS) entry which is preliminary data.</text>
</comment>
<dbReference type="InterPro" id="IPR004358">
    <property type="entry name" value="Sig_transdc_His_kin-like_C"/>
</dbReference>
<dbReference type="CDD" id="cd00130">
    <property type="entry name" value="PAS"/>
    <property type="match status" value="1"/>
</dbReference>
<dbReference type="InterPro" id="IPR036097">
    <property type="entry name" value="HisK_dim/P_sf"/>
</dbReference>
<organism evidence="11 12">
    <name type="scientific">Clostridium beijerinckii</name>
    <name type="common">Clostridium MP</name>
    <dbReference type="NCBI Taxonomy" id="1520"/>
    <lineage>
        <taxon>Bacteria</taxon>
        <taxon>Bacillati</taxon>
        <taxon>Bacillota</taxon>
        <taxon>Clostridia</taxon>
        <taxon>Eubacteriales</taxon>
        <taxon>Clostridiaceae</taxon>
        <taxon>Clostridium</taxon>
    </lineage>
</organism>
<evidence type="ECO:0000256" key="4">
    <source>
        <dbReference type="ARBA" id="ARBA00022679"/>
    </source>
</evidence>
<evidence type="ECO:0000256" key="5">
    <source>
        <dbReference type="ARBA" id="ARBA00022741"/>
    </source>
</evidence>
<reference evidence="11" key="1">
    <citation type="submission" date="2020-05" db="EMBL/GenBank/DDBJ databases">
        <title>Genomic insights into acetone-butanol-ethanol (ABE) fermentation by sequencing solventogenic clostridia strains.</title>
        <authorList>
            <person name="Brown S."/>
        </authorList>
    </citation>
    <scope>NUCLEOTIDE SEQUENCE</scope>
    <source>
        <strain evidence="11">DJ126</strain>
    </source>
</reference>
<evidence type="ECO:0000259" key="9">
    <source>
        <dbReference type="PROSITE" id="PS50109"/>
    </source>
</evidence>
<dbReference type="InterPro" id="IPR036890">
    <property type="entry name" value="HATPase_C_sf"/>
</dbReference>
<dbReference type="SMART" id="SM00388">
    <property type="entry name" value="HisKA"/>
    <property type="match status" value="1"/>
</dbReference>
<evidence type="ECO:0000259" key="10">
    <source>
        <dbReference type="PROSITE" id="PS50112"/>
    </source>
</evidence>
<evidence type="ECO:0000256" key="7">
    <source>
        <dbReference type="ARBA" id="ARBA00022840"/>
    </source>
</evidence>
<keyword evidence="8" id="KW-0902">Two-component regulatory system</keyword>
<sequence length="625" mass="71850">MKTNLGIVICENFIEEIEFAVKTYNIKNVMIIPFTSTCSKATNTKNHCLIEAVNLCEERCNKTFIIIENNCCSSDLEDFINNKEKCTLYKMEHCLNLFINKDVVNNLLNTNSYVITSGWLKNIDKDNTSFILDKKPNKLLLLDTGIYEDSTKEIQILANNLNLPYDSFFVGLDFFHMFIEKIILDWKLELKNKKKISNIKILREEKYKKLKDTYKLIEKKKGQLLYILDSIYEGVFILDTNYKILFVNRGVEKLLNINNFKSILGRDLFEIGIVHKDYRDIILNRFEKVLKHNISVPIIEEKMVQCDGNIISVNIYSGAIEYEGNPCILSVIRDISEHKKSENLKLKIQEQSRLLDKAAEYDKLKTEFFANLSHEFRTPLNVMLSTLQLLNLIGANKTNTDSKDKISKYYNIMKQNCYRLLRLVNNLIDITKIDAEYFKLSLKNENIISTIEDITLSVTDYAKNKGLDIIFDTNVEEKLMACDADKIERIMLNLLSNAIKFTSSGGSIFVNILDKDSSIIVSVRDTGVGIPKDKQLSIFKRFVQVDKSLSRKREGSGIGLSLVKSLVELHNGTIKINSEYGKGSEFIIELPVKVLPESENVTSDEDLAKESNIQRIKIEFSDIYD</sequence>
<feature type="domain" description="PAS" evidence="10">
    <location>
        <begin position="220"/>
        <end position="293"/>
    </location>
</feature>
<dbReference type="Pfam" id="PF00512">
    <property type="entry name" value="HisKA"/>
    <property type="match status" value="1"/>
</dbReference>
<evidence type="ECO:0000256" key="1">
    <source>
        <dbReference type="ARBA" id="ARBA00000085"/>
    </source>
</evidence>
<keyword evidence="4" id="KW-0808">Transferase</keyword>
<dbReference type="AlphaFoldDB" id="A0A9Q5CKQ5"/>
<evidence type="ECO:0000256" key="2">
    <source>
        <dbReference type="ARBA" id="ARBA00012438"/>
    </source>
</evidence>
<dbReference type="PANTHER" id="PTHR43711:SF26">
    <property type="entry name" value="SENSOR HISTIDINE KINASE RCSC"/>
    <property type="match status" value="1"/>
</dbReference>
<dbReference type="InterPro" id="IPR000014">
    <property type="entry name" value="PAS"/>
</dbReference>
<dbReference type="Pfam" id="PF13188">
    <property type="entry name" value="PAS_8"/>
    <property type="match status" value="1"/>
</dbReference>
<dbReference type="InterPro" id="IPR003661">
    <property type="entry name" value="HisK_dim/P_dom"/>
</dbReference>
<keyword evidence="6" id="KW-0418">Kinase</keyword>
<name>A0A9Q5CKQ5_CLOBE</name>
<evidence type="ECO:0000256" key="3">
    <source>
        <dbReference type="ARBA" id="ARBA00022553"/>
    </source>
</evidence>
<accession>A0A9Q5CKQ5</accession>
<dbReference type="CDD" id="cd00082">
    <property type="entry name" value="HisKA"/>
    <property type="match status" value="1"/>
</dbReference>
<feature type="domain" description="Histidine kinase" evidence="9">
    <location>
        <begin position="371"/>
        <end position="594"/>
    </location>
</feature>
<dbReference type="InterPro" id="IPR003594">
    <property type="entry name" value="HATPase_dom"/>
</dbReference>
<dbReference type="PRINTS" id="PR00344">
    <property type="entry name" value="BCTRLSENSOR"/>
</dbReference>
<dbReference type="Gene3D" id="3.30.450.20">
    <property type="entry name" value="PAS domain"/>
    <property type="match status" value="1"/>
</dbReference>
<comment type="catalytic activity">
    <reaction evidence="1">
        <text>ATP + protein L-histidine = ADP + protein N-phospho-L-histidine.</text>
        <dbReference type="EC" id="2.7.13.3"/>
    </reaction>
</comment>
<evidence type="ECO:0000313" key="11">
    <source>
        <dbReference type="EMBL" id="NRV11858.1"/>
    </source>
</evidence>
<proteinExistence type="predicted"/>
<dbReference type="GO" id="GO:0000155">
    <property type="term" value="F:phosphorelay sensor kinase activity"/>
    <property type="evidence" value="ECO:0007669"/>
    <property type="project" value="InterPro"/>
</dbReference>
<dbReference type="SUPFAM" id="SSF47384">
    <property type="entry name" value="Homodimeric domain of signal transducing histidine kinase"/>
    <property type="match status" value="1"/>
</dbReference>
<dbReference type="InterPro" id="IPR035965">
    <property type="entry name" value="PAS-like_dom_sf"/>
</dbReference>
<gene>
    <name evidence="11" type="ORF">DFH45_004821</name>
</gene>
<dbReference type="CDD" id="cd16922">
    <property type="entry name" value="HATPase_EvgS-ArcB-TorS-like"/>
    <property type="match status" value="1"/>
</dbReference>
<dbReference type="Gene3D" id="3.30.565.10">
    <property type="entry name" value="Histidine kinase-like ATPase, C-terminal domain"/>
    <property type="match status" value="1"/>
</dbReference>
<dbReference type="InterPro" id="IPR005467">
    <property type="entry name" value="His_kinase_dom"/>
</dbReference>
<dbReference type="GO" id="GO:0005524">
    <property type="term" value="F:ATP binding"/>
    <property type="evidence" value="ECO:0007669"/>
    <property type="project" value="UniProtKB-KW"/>
</dbReference>
<dbReference type="Proteomes" id="UP000821656">
    <property type="component" value="Unassembled WGS sequence"/>
</dbReference>